<protein>
    <submittedName>
        <fullName evidence="2">Uncharacterized protein</fullName>
    </submittedName>
</protein>
<sequence>MPSPPVITNRQHMPQYVITITLMPLITRDSQHDHITTPHHSHATSPYMRQEEGRSKRGM</sequence>
<keyword evidence="3" id="KW-1185">Reference proteome</keyword>
<feature type="compositionally biased region" description="Basic and acidic residues" evidence="1">
    <location>
        <begin position="49"/>
        <end position="59"/>
    </location>
</feature>
<dbReference type="EMBL" id="VSRR010033724">
    <property type="protein sequence ID" value="MPC71889.1"/>
    <property type="molecule type" value="Genomic_DNA"/>
</dbReference>
<accession>A0A5B7HQ96</accession>
<feature type="region of interest" description="Disordered" evidence="1">
    <location>
        <begin position="29"/>
        <end position="59"/>
    </location>
</feature>
<gene>
    <name evidence="2" type="ORF">E2C01_066179</name>
</gene>
<organism evidence="2 3">
    <name type="scientific">Portunus trituberculatus</name>
    <name type="common">Swimming crab</name>
    <name type="synonym">Neptunus trituberculatus</name>
    <dbReference type="NCBI Taxonomy" id="210409"/>
    <lineage>
        <taxon>Eukaryota</taxon>
        <taxon>Metazoa</taxon>
        <taxon>Ecdysozoa</taxon>
        <taxon>Arthropoda</taxon>
        <taxon>Crustacea</taxon>
        <taxon>Multicrustacea</taxon>
        <taxon>Malacostraca</taxon>
        <taxon>Eumalacostraca</taxon>
        <taxon>Eucarida</taxon>
        <taxon>Decapoda</taxon>
        <taxon>Pleocyemata</taxon>
        <taxon>Brachyura</taxon>
        <taxon>Eubrachyura</taxon>
        <taxon>Portunoidea</taxon>
        <taxon>Portunidae</taxon>
        <taxon>Portuninae</taxon>
        <taxon>Portunus</taxon>
    </lineage>
</organism>
<comment type="caution">
    <text evidence="2">The sequence shown here is derived from an EMBL/GenBank/DDBJ whole genome shotgun (WGS) entry which is preliminary data.</text>
</comment>
<evidence type="ECO:0000313" key="2">
    <source>
        <dbReference type="EMBL" id="MPC71889.1"/>
    </source>
</evidence>
<reference evidence="2 3" key="1">
    <citation type="submission" date="2019-05" db="EMBL/GenBank/DDBJ databases">
        <title>Another draft genome of Portunus trituberculatus and its Hox gene families provides insights of decapod evolution.</title>
        <authorList>
            <person name="Jeong J.-H."/>
            <person name="Song I."/>
            <person name="Kim S."/>
            <person name="Choi T."/>
            <person name="Kim D."/>
            <person name="Ryu S."/>
            <person name="Kim W."/>
        </authorList>
    </citation>
    <scope>NUCLEOTIDE SEQUENCE [LARGE SCALE GENOMIC DNA]</scope>
    <source>
        <tissue evidence="2">Muscle</tissue>
    </source>
</reference>
<evidence type="ECO:0000256" key="1">
    <source>
        <dbReference type="SAM" id="MobiDB-lite"/>
    </source>
</evidence>
<proteinExistence type="predicted"/>
<evidence type="ECO:0000313" key="3">
    <source>
        <dbReference type="Proteomes" id="UP000324222"/>
    </source>
</evidence>
<dbReference type="AlphaFoldDB" id="A0A5B7HQ96"/>
<name>A0A5B7HQ96_PORTR</name>
<dbReference type="Proteomes" id="UP000324222">
    <property type="component" value="Unassembled WGS sequence"/>
</dbReference>